<evidence type="ECO:0000313" key="2">
    <source>
        <dbReference type="Proteomes" id="UP000238479"/>
    </source>
</evidence>
<dbReference type="AlphaFoldDB" id="A0A2P6R5Q7"/>
<dbReference type="Gramene" id="PRQ41752">
    <property type="protein sequence ID" value="PRQ41752"/>
    <property type="gene ID" value="RchiOBHm_Chr3g0450181"/>
</dbReference>
<accession>A0A2P6R5Q7</accession>
<proteinExistence type="predicted"/>
<sequence>MPLFPILTAPKSPPLYVEKSSFRGLAWKEAPLSTTHVVSSFERLKHAFSHSEINSSHSRNSDNTMISPSEEIAAVSVSSSFTSFFFSLLNFLHSLL</sequence>
<gene>
    <name evidence="1" type="ORF">RchiOBHm_Chr3g0450181</name>
</gene>
<keyword evidence="2" id="KW-1185">Reference proteome</keyword>
<reference evidence="1 2" key="1">
    <citation type="journal article" date="2018" name="Nat. Genet.">
        <title>The Rosa genome provides new insights in the design of modern roses.</title>
        <authorList>
            <person name="Bendahmane M."/>
        </authorList>
    </citation>
    <scope>NUCLEOTIDE SEQUENCE [LARGE SCALE GENOMIC DNA]</scope>
    <source>
        <strain evidence="2">cv. Old Blush</strain>
    </source>
</reference>
<comment type="caution">
    <text evidence="1">The sequence shown here is derived from an EMBL/GenBank/DDBJ whole genome shotgun (WGS) entry which is preliminary data.</text>
</comment>
<dbReference type="Proteomes" id="UP000238479">
    <property type="component" value="Chromosome 3"/>
</dbReference>
<organism evidence="1 2">
    <name type="scientific">Rosa chinensis</name>
    <name type="common">China rose</name>
    <dbReference type="NCBI Taxonomy" id="74649"/>
    <lineage>
        <taxon>Eukaryota</taxon>
        <taxon>Viridiplantae</taxon>
        <taxon>Streptophyta</taxon>
        <taxon>Embryophyta</taxon>
        <taxon>Tracheophyta</taxon>
        <taxon>Spermatophyta</taxon>
        <taxon>Magnoliopsida</taxon>
        <taxon>eudicotyledons</taxon>
        <taxon>Gunneridae</taxon>
        <taxon>Pentapetalae</taxon>
        <taxon>rosids</taxon>
        <taxon>fabids</taxon>
        <taxon>Rosales</taxon>
        <taxon>Rosaceae</taxon>
        <taxon>Rosoideae</taxon>
        <taxon>Rosoideae incertae sedis</taxon>
        <taxon>Rosa</taxon>
    </lineage>
</organism>
<protein>
    <submittedName>
        <fullName evidence="1">Uncharacterized protein</fullName>
    </submittedName>
</protein>
<name>A0A2P6R5Q7_ROSCH</name>
<evidence type="ECO:0000313" key="1">
    <source>
        <dbReference type="EMBL" id="PRQ41752.1"/>
    </source>
</evidence>
<dbReference type="EMBL" id="PDCK01000041">
    <property type="protein sequence ID" value="PRQ41752.1"/>
    <property type="molecule type" value="Genomic_DNA"/>
</dbReference>